<organism evidence="1 2">
    <name type="scientific">Paramuricea clavata</name>
    <name type="common">Red gorgonian</name>
    <name type="synonym">Violescent sea-whip</name>
    <dbReference type="NCBI Taxonomy" id="317549"/>
    <lineage>
        <taxon>Eukaryota</taxon>
        <taxon>Metazoa</taxon>
        <taxon>Cnidaria</taxon>
        <taxon>Anthozoa</taxon>
        <taxon>Octocorallia</taxon>
        <taxon>Malacalcyonacea</taxon>
        <taxon>Plexauridae</taxon>
        <taxon>Paramuricea</taxon>
    </lineage>
</organism>
<evidence type="ECO:0000313" key="1">
    <source>
        <dbReference type="EMBL" id="CAB3999219.1"/>
    </source>
</evidence>
<sequence>MEGLSPQILLLQESKRGEQFHLTAANEQFSDWLNVDPYLEEEKPSINTVKRQVSSSITNKSSSLNYRRYSPCSNWTKSLKKLDMKFEHFTDSSCYIEQYRRAKQFRIEEKFAKLMQLKEKTVSCQNESSFAARNLQNSEFATKQDSVYPKKGQLSLHDGVRQSGNPVKPSLPQTGYFAGRKWVYPKDFARVYSKNIGVKCGSSRTEVKRTDKPVHNTSTKMFLQGTGKPLNISSNKNWTVPRHRTACKSAPTSRQNQPKHTQSGIWNTTQVKPMKSPVRSETLTCADLSVLLQNHSITQPKSSLRTAPVSHAYERVKSPKKSVDSKNVGDRVEYENIFRSVFDFYEQNSDSRSHVYINT</sequence>
<proteinExistence type="predicted"/>
<dbReference type="OrthoDB" id="10445208at2759"/>
<comment type="caution">
    <text evidence="1">The sequence shown here is derived from an EMBL/GenBank/DDBJ whole genome shotgun (WGS) entry which is preliminary data.</text>
</comment>
<protein>
    <submittedName>
        <fullName evidence="1">Uncharacterized protein</fullName>
    </submittedName>
</protein>
<gene>
    <name evidence="1" type="ORF">PACLA_8A057077</name>
</gene>
<keyword evidence="2" id="KW-1185">Reference proteome</keyword>
<evidence type="ECO:0000313" key="2">
    <source>
        <dbReference type="Proteomes" id="UP001152795"/>
    </source>
</evidence>
<dbReference type="EMBL" id="CACRXK020003541">
    <property type="protein sequence ID" value="CAB3999219.1"/>
    <property type="molecule type" value="Genomic_DNA"/>
</dbReference>
<dbReference type="Proteomes" id="UP001152795">
    <property type="component" value="Unassembled WGS sequence"/>
</dbReference>
<dbReference type="AlphaFoldDB" id="A0A7D9E3L0"/>
<reference evidence="1" key="1">
    <citation type="submission" date="2020-04" db="EMBL/GenBank/DDBJ databases">
        <authorList>
            <person name="Alioto T."/>
            <person name="Alioto T."/>
            <person name="Gomez Garrido J."/>
        </authorList>
    </citation>
    <scope>NUCLEOTIDE SEQUENCE</scope>
    <source>
        <strain evidence="1">A484AB</strain>
    </source>
</reference>
<name>A0A7D9E3L0_PARCT</name>
<accession>A0A7D9E3L0</accession>